<feature type="domain" description="HTH cro/C1-type" evidence="2">
    <location>
        <begin position="12"/>
        <end position="66"/>
    </location>
</feature>
<dbReference type="InterPro" id="IPR001387">
    <property type="entry name" value="Cro/C1-type_HTH"/>
</dbReference>
<accession>A0A4R1QNI9</accession>
<dbReference type="SUPFAM" id="SSF47413">
    <property type="entry name" value="lambda repressor-like DNA-binding domains"/>
    <property type="match status" value="1"/>
</dbReference>
<dbReference type="Proteomes" id="UP000295184">
    <property type="component" value="Unassembled WGS sequence"/>
</dbReference>
<dbReference type="AlphaFoldDB" id="A0A4R1QNI9"/>
<dbReference type="Pfam" id="PF01381">
    <property type="entry name" value="HTH_3"/>
    <property type="match status" value="1"/>
</dbReference>
<dbReference type="STRING" id="1650663.GCA_001486665_00153"/>
<evidence type="ECO:0000313" key="3">
    <source>
        <dbReference type="EMBL" id="TCL54533.1"/>
    </source>
</evidence>
<evidence type="ECO:0000256" key="1">
    <source>
        <dbReference type="ARBA" id="ARBA00023125"/>
    </source>
</evidence>
<sequence>MELNRMKIGAAIAARRKEKGLTQEQLAARLGVSAPAVSKWETDTSYPDITLLCPLARALGTSVDALLQFEETLSDEEVVRRVNDLLTAAMNQMPDGWQAAEQQLEELLHQYPGCTALQYNAVASYDALAMFFPAAGEEARTRWRARKRQLLEEVRESGNAAYWQTATIGLAMLEITDGDAETGAALLRQLPERGGDPTGTWARYYLKTGQPGKALETTQKQLYKLISQAQSLLATMMDPKLLPEPERRRAVCEAWGALARAFDFPDMSAGLAMELWLQEGRPDEAAACFASYVEVLTGPPAFPRADIFAPGVTAKHPEGAEASSRELRRLLLSEIRQDEKYRPLLSHPVFAAALARLEESI</sequence>
<keyword evidence="1 3" id="KW-0238">DNA-binding</keyword>
<organism evidence="3 4">
    <name type="scientific">Allofournierella massiliensis</name>
    <dbReference type="NCBI Taxonomy" id="1650663"/>
    <lineage>
        <taxon>Bacteria</taxon>
        <taxon>Bacillati</taxon>
        <taxon>Bacillota</taxon>
        <taxon>Clostridia</taxon>
        <taxon>Eubacteriales</taxon>
        <taxon>Oscillospiraceae</taxon>
        <taxon>Allofournierella</taxon>
    </lineage>
</organism>
<dbReference type="EMBL" id="SLUM01000021">
    <property type="protein sequence ID" value="TCL54533.1"/>
    <property type="molecule type" value="Genomic_DNA"/>
</dbReference>
<dbReference type="PANTHER" id="PTHR46558">
    <property type="entry name" value="TRACRIPTIONAL REGULATORY PROTEIN-RELATED-RELATED"/>
    <property type="match status" value="1"/>
</dbReference>
<dbReference type="CDD" id="cd00093">
    <property type="entry name" value="HTH_XRE"/>
    <property type="match status" value="1"/>
</dbReference>
<dbReference type="PANTHER" id="PTHR46558:SF11">
    <property type="entry name" value="HTH-TYPE TRANSCRIPTIONAL REGULATOR XRE"/>
    <property type="match status" value="1"/>
</dbReference>
<comment type="caution">
    <text evidence="3">The sequence shown here is derived from an EMBL/GenBank/DDBJ whole genome shotgun (WGS) entry which is preliminary data.</text>
</comment>
<dbReference type="GO" id="GO:0003677">
    <property type="term" value="F:DNA binding"/>
    <property type="evidence" value="ECO:0007669"/>
    <property type="project" value="UniProtKB-KW"/>
</dbReference>
<dbReference type="SMART" id="SM00530">
    <property type="entry name" value="HTH_XRE"/>
    <property type="match status" value="1"/>
</dbReference>
<proteinExistence type="predicted"/>
<reference evidence="3 4" key="1">
    <citation type="submission" date="2019-03" db="EMBL/GenBank/DDBJ databases">
        <title>Genomic Encyclopedia of Type Strains, Phase IV (KMG-IV): sequencing the most valuable type-strain genomes for metagenomic binning, comparative biology and taxonomic classification.</title>
        <authorList>
            <person name="Goeker M."/>
        </authorList>
    </citation>
    <scope>NUCLEOTIDE SEQUENCE [LARGE SCALE GENOMIC DNA]</scope>
    <source>
        <strain evidence="3 4">DSM 100451</strain>
    </source>
</reference>
<dbReference type="RefSeq" id="WP_077138442.1">
    <property type="nucleotide sequence ID" value="NZ_CABKVM010000011.1"/>
</dbReference>
<protein>
    <submittedName>
        <fullName evidence="3">DNA-binding XRE family transcriptional regulator</fullName>
    </submittedName>
</protein>
<evidence type="ECO:0000313" key="4">
    <source>
        <dbReference type="Proteomes" id="UP000295184"/>
    </source>
</evidence>
<dbReference type="InterPro" id="IPR010982">
    <property type="entry name" value="Lambda_DNA-bd_dom_sf"/>
</dbReference>
<gene>
    <name evidence="3" type="ORF">EDD77_12137</name>
</gene>
<name>A0A4R1QNI9_9FIRM</name>
<dbReference type="PROSITE" id="PS50943">
    <property type="entry name" value="HTH_CROC1"/>
    <property type="match status" value="1"/>
</dbReference>
<evidence type="ECO:0000259" key="2">
    <source>
        <dbReference type="PROSITE" id="PS50943"/>
    </source>
</evidence>
<dbReference type="OrthoDB" id="9812495at2"/>
<dbReference type="Gene3D" id="1.10.260.40">
    <property type="entry name" value="lambda repressor-like DNA-binding domains"/>
    <property type="match status" value="1"/>
</dbReference>